<dbReference type="PROSITE" id="PS51387">
    <property type="entry name" value="FAD_PCMH"/>
    <property type="match status" value="1"/>
</dbReference>
<dbReference type="Pfam" id="PF08031">
    <property type="entry name" value="BBE"/>
    <property type="match status" value="1"/>
</dbReference>
<dbReference type="GO" id="GO:0016491">
    <property type="term" value="F:oxidoreductase activity"/>
    <property type="evidence" value="ECO:0007669"/>
    <property type="project" value="UniProtKB-KW"/>
</dbReference>
<evidence type="ECO:0000256" key="2">
    <source>
        <dbReference type="ARBA" id="ARBA00023002"/>
    </source>
</evidence>
<evidence type="ECO:0000313" key="5">
    <source>
        <dbReference type="EMBL" id="KAK0457418.1"/>
    </source>
</evidence>
<dbReference type="InterPro" id="IPR012951">
    <property type="entry name" value="BBE"/>
</dbReference>
<gene>
    <name evidence="5" type="ORF">EV420DRAFT_1480498</name>
</gene>
<evidence type="ECO:0000256" key="1">
    <source>
        <dbReference type="ARBA" id="ARBA00005466"/>
    </source>
</evidence>
<comment type="similarity">
    <text evidence="1">Belongs to the oxygen-dependent FAD-linked oxidoreductase family.</text>
</comment>
<dbReference type="InterPro" id="IPR036318">
    <property type="entry name" value="FAD-bd_PCMH-like_sf"/>
</dbReference>
<reference evidence="5" key="1">
    <citation type="submission" date="2023-06" db="EMBL/GenBank/DDBJ databases">
        <authorList>
            <consortium name="Lawrence Berkeley National Laboratory"/>
            <person name="Ahrendt S."/>
            <person name="Sahu N."/>
            <person name="Indic B."/>
            <person name="Wong-Bajracharya J."/>
            <person name="Merenyi Z."/>
            <person name="Ke H.-M."/>
            <person name="Monk M."/>
            <person name="Kocsube S."/>
            <person name="Drula E."/>
            <person name="Lipzen A."/>
            <person name="Balint B."/>
            <person name="Henrissat B."/>
            <person name="Andreopoulos B."/>
            <person name="Martin F.M."/>
            <person name="Harder C.B."/>
            <person name="Rigling D."/>
            <person name="Ford K.L."/>
            <person name="Foster G.D."/>
            <person name="Pangilinan J."/>
            <person name="Papanicolaou A."/>
            <person name="Barry K."/>
            <person name="LaButti K."/>
            <person name="Viragh M."/>
            <person name="Koriabine M."/>
            <person name="Yan M."/>
            <person name="Riley R."/>
            <person name="Champramary S."/>
            <person name="Plett K.L."/>
            <person name="Tsai I.J."/>
            <person name="Slot J."/>
            <person name="Sipos G."/>
            <person name="Plett J."/>
            <person name="Nagy L.G."/>
            <person name="Grigoriev I.V."/>
        </authorList>
    </citation>
    <scope>NUCLEOTIDE SEQUENCE</scope>
    <source>
        <strain evidence="5">CCBAS 213</strain>
    </source>
</reference>
<evidence type="ECO:0000259" key="4">
    <source>
        <dbReference type="PROSITE" id="PS51387"/>
    </source>
</evidence>
<dbReference type="EMBL" id="JAUEPS010000021">
    <property type="protein sequence ID" value="KAK0457418.1"/>
    <property type="molecule type" value="Genomic_DNA"/>
</dbReference>
<dbReference type="PANTHER" id="PTHR13878">
    <property type="entry name" value="GULONOLACTONE OXIDASE"/>
    <property type="match status" value="1"/>
</dbReference>
<evidence type="ECO:0000256" key="3">
    <source>
        <dbReference type="SAM" id="SignalP"/>
    </source>
</evidence>
<name>A0AA39KAS4_ARMTA</name>
<dbReference type="RefSeq" id="XP_060329730.1">
    <property type="nucleotide sequence ID" value="XM_060469674.1"/>
</dbReference>
<keyword evidence="3" id="KW-0732">Signal</keyword>
<dbReference type="InterPro" id="IPR050432">
    <property type="entry name" value="FAD-linked_Oxidoreductases_BP"/>
</dbReference>
<accession>A0AA39KAS4</accession>
<sequence>MFPLLLSVMATSHVMATTTMPYQEPWSIGGHSVWNSLNASVDGRLIPGAPIAQPCVDDPTSALCSEIQHGYLDEVFRSNRPGGFTNAQWESCQATGQQCLLDYRNTTMTSPIGAPNKCQMGSVSNYYLDVRSAKDVSVAFEFSKAYKVPLVVKNTGHDYKGRSSAPNSLGIWTHNLKDISYNHRFVPEGCKHPPSARPAVTLGAGVQWYEAYAFAEANNITIVGGTDRSVGASGGWLMGGGHSMLSNTMGLGVDRVLQFKVVTPDGRYRIANACQNQDLFYALRGGGGGTFGVVLESTVLASPPVKLETVIVSFDSAANATLTEELWTIMAENSVRWAKEGWGGISNKGVAIYINPRLDARAAAQSMTPLINFGQRLVAQNVTGAKTLVTTFPTWSSFFTTFSSQYVARVGIPLALASRLINESNFETPSSQKELVSALTAANNATGSVIILISAPSSYPGDGHTSVTEAWRDSLFHVTLVSSWNWDTSMKDKKGHYTLASQAIDHLRKITPDAAYVNEADVYEPNHEVAFWGSNYDRLLAIKHKYDPDRLLECWQCVGWTPASPVYKCYL</sequence>
<dbReference type="Pfam" id="PF01565">
    <property type="entry name" value="FAD_binding_4"/>
    <property type="match status" value="1"/>
</dbReference>
<dbReference type="SUPFAM" id="SSF56176">
    <property type="entry name" value="FAD-binding/transporter-associated domain-like"/>
    <property type="match status" value="1"/>
</dbReference>
<feature type="signal peptide" evidence="3">
    <location>
        <begin position="1"/>
        <end position="16"/>
    </location>
</feature>
<dbReference type="Gene3D" id="3.30.465.10">
    <property type="match status" value="2"/>
</dbReference>
<proteinExistence type="inferred from homology"/>
<dbReference type="PANTHER" id="PTHR13878:SF91">
    <property type="entry name" value="FAD BINDING DOMAIN PROTEIN (AFU_ORTHOLOGUE AFUA_6G12070)-RELATED"/>
    <property type="match status" value="1"/>
</dbReference>
<dbReference type="AlphaFoldDB" id="A0AA39KAS4"/>
<feature type="chain" id="PRO_5041403079" description="FAD-binding PCMH-type domain-containing protein" evidence="3">
    <location>
        <begin position="17"/>
        <end position="571"/>
    </location>
</feature>
<keyword evidence="6" id="KW-1185">Reference proteome</keyword>
<dbReference type="InterPro" id="IPR016166">
    <property type="entry name" value="FAD-bd_PCMH"/>
</dbReference>
<comment type="caution">
    <text evidence="5">The sequence shown here is derived from an EMBL/GenBank/DDBJ whole genome shotgun (WGS) entry which is preliminary data.</text>
</comment>
<dbReference type="InterPro" id="IPR016169">
    <property type="entry name" value="FAD-bd_PCMH_sub2"/>
</dbReference>
<dbReference type="GO" id="GO:0071949">
    <property type="term" value="F:FAD binding"/>
    <property type="evidence" value="ECO:0007669"/>
    <property type="project" value="InterPro"/>
</dbReference>
<protein>
    <recommendedName>
        <fullName evidence="4">FAD-binding PCMH-type domain-containing protein</fullName>
    </recommendedName>
</protein>
<dbReference type="InterPro" id="IPR006094">
    <property type="entry name" value="Oxid_FAD_bind_N"/>
</dbReference>
<organism evidence="5 6">
    <name type="scientific">Armillaria tabescens</name>
    <name type="common">Ringless honey mushroom</name>
    <name type="synonym">Agaricus tabescens</name>
    <dbReference type="NCBI Taxonomy" id="1929756"/>
    <lineage>
        <taxon>Eukaryota</taxon>
        <taxon>Fungi</taxon>
        <taxon>Dikarya</taxon>
        <taxon>Basidiomycota</taxon>
        <taxon>Agaricomycotina</taxon>
        <taxon>Agaricomycetes</taxon>
        <taxon>Agaricomycetidae</taxon>
        <taxon>Agaricales</taxon>
        <taxon>Marasmiineae</taxon>
        <taxon>Physalacriaceae</taxon>
        <taxon>Desarmillaria</taxon>
    </lineage>
</organism>
<evidence type="ECO:0000313" key="6">
    <source>
        <dbReference type="Proteomes" id="UP001175211"/>
    </source>
</evidence>
<keyword evidence="2" id="KW-0560">Oxidoreductase</keyword>
<dbReference type="GeneID" id="85353222"/>
<feature type="domain" description="FAD-binding PCMH-type" evidence="4">
    <location>
        <begin position="120"/>
        <end position="304"/>
    </location>
</feature>
<dbReference type="Proteomes" id="UP001175211">
    <property type="component" value="Unassembled WGS sequence"/>
</dbReference>